<dbReference type="Gene3D" id="2.40.50.320">
    <property type="entry name" value="Copper binding periplasmic protein CusF"/>
    <property type="match status" value="1"/>
</dbReference>
<gene>
    <name evidence="1" type="primary">cusF_9</name>
    <name evidence="1" type="ORF">GALL_266810</name>
</gene>
<dbReference type="Pfam" id="PF11604">
    <property type="entry name" value="CusF_Ec"/>
    <property type="match status" value="1"/>
</dbReference>
<dbReference type="AlphaFoldDB" id="A0A1J5RHC8"/>
<protein>
    <submittedName>
        <fullName evidence="1">Cation efflux system protein CusF</fullName>
    </submittedName>
</protein>
<dbReference type="InterPro" id="IPR042230">
    <property type="entry name" value="CusF_sf"/>
</dbReference>
<accession>A0A1J5RHC8</accession>
<name>A0A1J5RHC8_9ZZZZ</name>
<dbReference type="InterPro" id="IPR021647">
    <property type="entry name" value="CusF_Ec"/>
</dbReference>
<comment type="caution">
    <text evidence="1">The sequence shown here is derived from an EMBL/GenBank/DDBJ whole genome shotgun (WGS) entry which is preliminary data.</text>
</comment>
<dbReference type="EMBL" id="MLJW01000260">
    <property type="protein sequence ID" value="OIQ91407.1"/>
    <property type="molecule type" value="Genomic_DNA"/>
</dbReference>
<sequence>MKRLMIVLTCAALVAAAMPSYAGDAHSAKTEAQQSYAVKGEVVELDQAVGKVKLKHQAVPELGWPGMTMFFPVADKAQLARLKVGDRVAFRFVMTHDGGPLITRIESAK</sequence>
<organism evidence="1">
    <name type="scientific">mine drainage metagenome</name>
    <dbReference type="NCBI Taxonomy" id="410659"/>
    <lineage>
        <taxon>unclassified sequences</taxon>
        <taxon>metagenomes</taxon>
        <taxon>ecological metagenomes</taxon>
    </lineage>
</organism>
<reference evidence="1" key="1">
    <citation type="submission" date="2016-10" db="EMBL/GenBank/DDBJ databases">
        <title>Sequence of Gallionella enrichment culture.</title>
        <authorList>
            <person name="Poehlein A."/>
            <person name="Muehling M."/>
            <person name="Daniel R."/>
        </authorList>
    </citation>
    <scope>NUCLEOTIDE SEQUENCE</scope>
</reference>
<evidence type="ECO:0000313" key="1">
    <source>
        <dbReference type="EMBL" id="OIQ91407.1"/>
    </source>
</evidence>
<proteinExistence type="predicted"/>